<evidence type="ECO:0000313" key="2">
    <source>
        <dbReference type="EMBL" id="UFW92152.1"/>
    </source>
</evidence>
<accession>A0ABY3R205</accession>
<name>A0ABY3R205_9BRAD</name>
<organism evidence="2 3">
    <name type="scientific">Bradyrhizobium barranii</name>
    <dbReference type="NCBI Taxonomy" id="2992140"/>
    <lineage>
        <taxon>Bacteria</taxon>
        <taxon>Pseudomonadati</taxon>
        <taxon>Pseudomonadota</taxon>
        <taxon>Alphaproteobacteria</taxon>
        <taxon>Hyphomicrobiales</taxon>
        <taxon>Nitrobacteraceae</taxon>
        <taxon>Bradyrhizobium</taxon>
    </lineage>
</organism>
<reference evidence="2" key="1">
    <citation type="submission" date="2021-11" db="EMBL/GenBank/DDBJ databases">
        <title>Australian commercial rhizobial inoculants.</title>
        <authorList>
            <person name="Kohlmeier M.G."/>
            <person name="O'Hara G.W."/>
            <person name="Colombi E."/>
            <person name="Ramsay J.P."/>
            <person name="Terpolilli J."/>
        </authorList>
    </citation>
    <scope>NUCLEOTIDE SEQUENCE</scope>
    <source>
        <strain evidence="2">CC829</strain>
        <plasmid evidence="2">pCC829_2</plasmid>
    </source>
</reference>
<sequence length="102" mass="10300">MIGELVGMGIGEQLAGPAGAVIGGVMGEIGEQLFTKAVRMPEPEKSGPDKAADNKDAGEASDIQPKPVTLGKNSELNLALSSLAGAPMFLSIPVSVSPVRVS</sequence>
<keyword evidence="2" id="KW-0614">Plasmid</keyword>
<dbReference type="EMBL" id="CP088102">
    <property type="protein sequence ID" value="UFW92152.1"/>
    <property type="molecule type" value="Genomic_DNA"/>
</dbReference>
<dbReference type="Proteomes" id="UP001430990">
    <property type="component" value="Plasmid pCC829_2"/>
</dbReference>
<keyword evidence="3" id="KW-1185">Reference proteome</keyword>
<proteinExistence type="predicted"/>
<feature type="region of interest" description="Disordered" evidence="1">
    <location>
        <begin position="37"/>
        <end position="69"/>
    </location>
</feature>
<gene>
    <name evidence="2" type="ORF">BjapCC829_48870</name>
</gene>
<protein>
    <submittedName>
        <fullName evidence="2">Uncharacterized protein</fullName>
    </submittedName>
</protein>
<evidence type="ECO:0000256" key="1">
    <source>
        <dbReference type="SAM" id="MobiDB-lite"/>
    </source>
</evidence>
<dbReference type="RefSeq" id="WP_231145952.1">
    <property type="nucleotide sequence ID" value="NZ_CP088102.1"/>
</dbReference>
<feature type="compositionally biased region" description="Basic and acidic residues" evidence="1">
    <location>
        <begin position="39"/>
        <end position="58"/>
    </location>
</feature>
<geneLocation type="plasmid" evidence="2 3">
    <name>pCC829_2</name>
</geneLocation>
<evidence type="ECO:0000313" key="3">
    <source>
        <dbReference type="Proteomes" id="UP001430990"/>
    </source>
</evidence>